<proteinExistence type="predicted"/>
<dbReference type="EMBL" id="UGQM01000001">
    <property type="protein sequence ID" value="STZ42567.1"/>
    <property type="molecule type" value="Genomic_DNA"/>
</dbReference>
<name>A0A378SMD5_9MYCO</name>
<protein>
    <submittedName>
        <fullName evidence="2">Uncharacterized protein</fullName>
    </submittedName>
</protein>
<evidence type="ECO:0000256" key="1">
    <source>
        <dbReference type="SAM" id="MobiDB-lite"/>
    </source>
</evidence>
<evidence type="ECO:0000313" key="2">
    <source>
        <dbReference type="EMBL" id="STZ42567.1"/>
    </source>
</evidence>
<feature type="region of interest" description="Disordered" evidence="1">
    <location>
        <begin position="206"/>
        <end position="229"/>
    </location>
</feature>
<sequence length="229" mass="25211">MSGTKRNYSPRRAGEVVGVEVDADAERPVTITCHDHAHTYEIAWRDTADGPVITDLRVTSVDGVPITSDALRRVNTARLARTAATHDTAEAADSARKLRQTLDAATGATDGHEWIEQFRFTDGVIDAMIRHAPPGVAPPTSGGRRVGRPRLSRQFLAQVAAWVREEAPKGGNVYERVADRAASALGRDVSTETVKGWVRRCKKAEPPLLGRDELRKPRKPTTYRQETDR</sequence>
<gene>
    <name evidence="2" type="ORF">NCTC10742_01781</name>
</gene>
<accession>A0A378SMD5</accession>
<dbReference type="RefSeq" id="WP_115327008.1">
    <property type="nucleotide sequence ID" value="NZ_JACKST010000124.1"/>
</dbReference>
<evidence type="ECO:0000313" key="3">
    <source>
        <dbReference type="Proteomes" id="UP000254291"/>
    </source>
</evidence>
<dbReference type="Proteomes" id="UP000254291">
    <property type="component" value="Unassembled WGS sequence"/>
</dbReference>
<organism evidence="2 3">
    <name type="scientific">Mycolicibacterium gilvum</name>
    <dbReference type="NCBI Taxonomy" id="1804"/>
    <lineage>
        <taxon>Bacteria</taxon>
        <taxon>Bacillati</taxon>
        <taxon>Actinomycetota</taxon>
        <taxon>Actinomycetes</taxon>
        <taxon>Mycobacteriales</taxon>
        <taxon>Mycobacteriaceae</taxon>
        <taxon>Mycolicibacterium</taxon>
    </lineage>
</organism>
<reference evidence="2 3" key="1">
    <citation type="submission" date="2018-06" db="EMBL/GenBank/DDBJ databases">
        <authorList>
            <consortium name="Pathogen Informatics"/>
            <person name="Doyle S."/>
        </authorList>
    </citation>
    <scope>NUCLEOTIDE SEQUENCE [LARGE SCALE GENOMIC DNA]</scope>
    <source>
        <strain evidence="2 3">NCTC10742</strain>
    </source>
</reference>
<dbReference type="AlphaFoldDB" id="A0A378SMD5"/>